<name>A0ABQ5TH10_9BACI</name>
<dbReference type="RefSeq" id="WP_017795654.1">
    <property type="nucleotide sequence ID" value="NZ_BSKO01000001.1"/>
</dbReference>
<evidence type="ECO:0000313" key="2">
    <source>
        <dbReference type="Proteomes" id="UP001275436"/>
    </source>
</evidence>
<dbReference type="EMBL" id="BSKO01000001">
    <property type="protein sequence ID" value="GLO64904.1"/>
    <property type="molecule type" value="Genomic_DNA"/>
</dbReference>
<comment type="caution">
    <text evidence="1">The sequence shown here is derived from an EMBL/GenBank/DDBJ whole genome shotgun (WGS) entry which is preliminary data.</text>
</comment>
<evidence type="ECO:0008006" key="3">
    <source>
        <dbReference type="Google" id="ProtNLM"/>
    </source>
</evidence>
<evidence type="ECO:0000313" key="1">
    <source>
        <dbReference type="EMBL" id="GLO64904.1"/>
    </source>
</evidence>
<organism evidence="1 2">
    <name type="scientific">Oceanobacillus kimchii</name>
    <dbReference type="NCBI Taxonomy" id="746691"/>
    <lineage>
        <taxon>Bacteria</taxon>
        <taxon>Bacillati</taxon>
        <taxon>Bacillota</taxon>
        <taxon>Bacilli</taxon>
        <taxon>Bacillales</taxon>
        <taxon>Bacillaceae</taxon>
        <taxon>Oceanobacillus</taxon>
    </lineage>
</organism>
<proteinExistence type="predicted"/>
<keyword evidence="2" id="KW-1185">Reference proteome</keyword>
<gene>
    <name evidence="1" type="ORF">MACH08_06880</name>
</gene>
<sequence>MANSDNSLPNKVVEVMVDSIFRKNGLKSEDLKEKLSDDQKKMLKEMVEDLKEQVEQFNNKEKDEKK</sequence>
<accession>A0ABQ5TH10</accession>
<dbReference type="Proteomes" id="UP001275436">
    <property type="component" value="Unassembled WGS sequence"/>
</dbReference>
<reference evidence="1 2" key="1">
    <citation type="submission" date="2023-02" db="EMBL/GenBank/DDBJ databases">
        <title>Oceanobacillus kimchii IFOP_LL358 isolated form Alexandrium catenella lab strain.</title>
        <authorList>
            <person name="Gajardo G."/>
            <person name="Ueki S."/>
            <person name="Maruyama F."/>
        </authorList>
    </citation>
    <scope>NUCLEOTIDE SEQUENCE [LARGE SCALE GENOMIC DNA]</scope>
    <source>
        <strain evidence="1 2">IFOP_LL358</strain>
    </source>
</reference>
<protein>
    <recommendedName>
        <fullName evidence="3">Spore coat protein</fullName>
    </recommendedName>
</protein>